<reference evidence="2 3" key="1">
    <citation type="submission" date="2019-07" db="EMBL/GenBank/DDBJ databases">
        <title>Whole genome shotgun sequence of Oceanobacillus sojae NBRC 105379.</title>
        <authorList>
            <person name="Hosoyama A."/>
            <person name="Uohara A."/>
            <person name="Ohji S."/>
            <person name="Ichikawa N."/>
        </authorList>
    </citation>
    <scope>NUCLEOTIDE SEQUENCE [LARGE SCALE GENOMIC DNA]</scope>
    <source>
        <strain evidence="2 3">NBRC 105379</strain>
    </source>
</reference>
<evidence type="ECO:0000313" key="3">
    <source>
        <dbReference type="Proteomes" id="UP000321558"/>
    </source>
</evidence>
<proteinExistence type="predicted"/>
<dbReference type="AlphaFoldDB" id="A0A511ZJE8"/>
<evidence type="ECO:0000256" key="1">
    <source>
        <dbReference type="SAM" id="Phobius"/>
    </source>
</evidence>
<feature type="transmembrane region" description="Helical" evidence="1">
    <location>
        <begin position="144"/>
        <end position="177"/>
    </location>
</feature>
<gene>
    <name evidence="2" type="primary">yhcI_2</name>
    <name evidence="2" type="ORF">OSO01_23170</name>
</gene>
<dbReference type="PANTHER" id="PTHR37305:SF1">
    <property type="entry name" value="MEMBRANE PROTEIN"/>
    <property type="match status" value="1"/>
</dbReference>
<dbReference type="EMBL" id="BJYM01000008">
    <property type="protein sequence ID" value="GEN87578.1"/>
    <property type="molecule type" value="Genomic_DNA"/>
</dbReference>
<sequence>MIGLISNEMMKIVNRKLTWIILFLLIAITAGSFVMNKLTEEPVSDWRAEQSELIERYQGQLEIDELSPQMYADTENKLQIANYRLEKDIAPVSENPWSALLRFSGLIEMVIIFAIVIAADVVSREYTSGTIKLLLIRPHSRAKILFSKYISVAVFALCMLAIVFVTGYGVSAMFYGFGNLGTKDLFLNAGGEVTEMNVFLQTVKMYGLSFLPILSYVTLSFAISTILRNSALAVGISLFIMIVGNSIIEATSRISWLKYLPFANSDISLYIFHLPARPEMTLSFSLTVLAVYIAVFAGLSWMVFKKRDTA</sequence>
<evidence type="ECO:0000313" key="2">
    <source>
        <dbReference type="EMBL" id="GEN87578.1"/>
    </source>
</evidence>
<keyword evidence="1" id="KW-1133">Transmembrane helix</keyword>
<dbReference type="STRING" id="582851.GCA_900162665_00744"/>
<feature type="transmembrane region" description="Helical" evidence="1">
    <location>
        <begin position="205"/>
        <end position="223"/>
    </location>
</feature>
<dbReference type="Pfam" id="PF12679">
    <property type="entry name" value="ABC2_membrane_2"/>
    <property type="match status" value="1"/>
</dbReference>
<name>A0A511ZJE8_9BACI</name>
<dbReference type="PANTHER" id="PTHR37305">
    <property type="entry name" value="INTEGRAL MEMBRANE PROTEIN-RELATED"/>
    <property type="match status" value="1"/>
</dbReference>
<comment type="caution">
    <text evidence="2">The sequence shown here is derived from an EMBL/GenBank/DDBJ whole genome shotgun (WGS) entry which is preliminary data.</text>
</comment>
<dbReference type="GO" id="GO:0005886">
    <property type="term" value="C:plasma membrane"/>
    <property type="evidence" value="ECO:0007669"/>
    <property type="project" value="UniProtKB-SubCell"/>
</dbReference>
<organism evidence="2 3">
    <name type="scientific">Oceanobacillus sojae</name>
    <dbReference type="NCBI Taxonomy" id="582851"/>
    <lineage>
        <taxon>Bacteria</taxon>
        <taxon>Bacillati</taxon>
        <taxon>Bacillota</taxon>
        <taxon>Bacilli</taxon>
        <taxon>Bacillales</taxon>
        <taxon>Bacillaceae</taxon>
        <taxon>Oceanobacillus</taxon>
    </lineage>
</organism>
<keyword evidence="3" id="KW-1185">Reference proteome</keyword>
<dbReference type="RefSeq" id="WP_147210531.1">
    <property type="nucleotide sequence ID" value="NZ_BJYM01000008.1"/>
</dbReference>
<feature type="transmembrane region" description="Helical" evidence="1">
    <location>
        <begin position="17"/>
        <end position="35"/>
    </location>
</feature>
<keyword evidence="1" id="KW-0812">Transmembrane</keyword>
<feature type="transmembrane region" description="Helical" evidence="1">
    <location>
        <begin position="282"/>
        <end position="304"/>
    </location>
</feature>
<feature type="transmembrane region" description="Helical" evidence="1">
    <location>
        <begin position="103"/>
        <end position="123"/>
    </location>
</feature>
<dbReference type="OrthoDB" id="8613028at2"/>
<dbReference type="Proteomes" id="UP000321558">
    <property type="component" value="Unassembled WGS sequence"/>
</dbReference>
<evidence type="ECO:0008006" key="4">
    <source>
        <dbReference type="Google" id="ProtNLM"/>
    </source>
</evidence>
<protein>
    <recommendedName>
        <fullName evidence="4">ABC transporter permease</fullName>
    </recommendedName>
</protein>
<feature type="transmembrane region" description="Helical" evidence="1">
    <location>
        <begin position="230"/>
        <end position="248"/>
    </location>
</feature>
<keyword evidence="1" id="KW-0472">Membrane</keyword>
<accession>A0A511ZJE8</accession>
<dbReference type="GO" id="GO:0140359">
    <property type="term" value="F:ABC-type transporter activity"/>
    <property type="evidence" value="ECO:0007669"/>
    <property type="project" value="InterPro"/>
</dbReference>